<dbReference type="InterPro" id="IPR034193">
    <property type="entry name" value="PCSK9_ProteinaseK-like"/>
</dbReference>
<keyword evidence="4 5" id="KW-0720">Serine protease</keyword>
<keyword evidence="3 5" id="KW-0378">Hydrolase</keyword>
<proteinExistence type="inferred from homology"/>
<evidence type="ECO:0000313" key="10">
    <source>
        <dbReference type="EMBL" id="WPK27301.1"/>
    </source>
</evidence>
<feature type="active site" description="Charge relay system" evidence="5">
    <location>
        <position position="189"/>
    </location>
</feature>
<dbReference type="PROSITE" id="PS00137">
    <property type="entry name" value="SUBTILASE_HIS"/>
    <property type="match status" value="1"/>
</dbReference>
<dbReference type="GeneID" id="88175742"/>
<keyword evidence="11" id="KW-1185">Reference proteome</keyword>
<evidence type="ECO:0000256" key="4">
    <source>
        <dbReference type="ARBA" id="ARBA00022825"/>
    </source>
</evidence>
<dbReference type="InterPro" id="IPR015500">
    <property type="entry name" value="Peptidase_S8_subtilisin-rel"/>
</dbReference>
<evidence type="ECO:0000259" key="9">
    <source>
        <dbReference type="Pfam" id="PF05922"/>
    </source>
</evidence>
<evidence type="ECO:0000256" key="2">
    <source>
        <dbReference type="ARBA" id="ARBA00022670"/>
    </source>
</evidence>
<dbReference type="InterPro" id="IPR050131">
    <property type="entry name" value="Peptidase_S8_subtilisin-like"/>
</dbReference>
<sequence length="453" mass="48984">MRVVIVTIWATICGAAVIPELHNAIASISTPILNTVGSLKLASSEEIDDKPLKYIVVLKNGYIDADYDSHQDWLEKRHSSLQKRSGALETIKNKFKLARDTQVQFFNLDSVKGYTAILSNSLVKALESNPLVEFVEKDEQIHLSKVATQNYAPWGLERISHRKIQRQLYMGRFFYDADGGKGVTVFVLDSGIDSHHPEFEGRVTASRQFGLSASLNDNNGHGTHVAGTIGGRTYGVAKCVNIESLKVLGSSGTGMKSSILMAIEYVIKSHKRRLRSGDTSYKGSIINLSLGSLPSNAMDRAVKAASEAGVVVVISAGNEGEDACKISPSRSEFGITVGATDYDDTFASFSNYGRCVDVLAPGVAIQSASTRNKPPVLTGTSMAAPHVAGVVATIMSMQPPINSEYSSGELLSAQDIKRKLLKYTTKNVIRNLPQNTPNKMVYNGGSMGFKSLD</sequence>
<organism evidence="10 11">
    <name type="scientific">Australozyma saopauloensis</name>
    <dbReference type="NCBI Taxonomy" id="291208"/>
    <lineage>
        <taxon>Eukaryota</taxon>
        <taxon>Fungi</taxon>
        <taxon>Dikarya</taxon>
        <taxon>Ascomycota</taxon>
        <taxon>Saccharomycotina</taxon>
        <taxon>Pichiomycetes</taxon>
        <taxon>Metschnikowiaceae</taxon>
        <taxon>Australozyma</taxon>
    </lineage>
</organism>
<evidence type="ECO:0000313" key="11">
    <source>
        <dbReference type="Proteomes" id="UP001338582"/>
    </source>
</evidence>
<dbReference type="FunFam" id="3.40.50.200:FF:000007">
    <property type="entry name" value="Subtilisin-like serine protease"/>
    <property type="match status" value="1"/>
</dbReference>
<comment type="similarity">
    <text evidence="1 5 6">Belongs to the peptidase S8 family.</text>
</comment>
<dbReference type="Gene3D" id="3.30.70.80">
    <property type="entry name" value="Peptidase S8 propeptide/proteinase inhibitor I9"/>
    <property type="match status" value="1"/>
</dbReference>
<dbReference type="CDD" id="cd04077">
    <property type="entry name" value="Peptidases_S8_PCSK9_ProteinaseK_like"/>
    <property type="match status" value="1"/>
</dbReference>
<dbReference type="GO" id="GO:0006508">
    <property type="term" value="P:proteolysis"/>
    <property type="evidence" value="ECO:0007669"/>
    <property type="project" value="UniProtKB-KW"/>
</dbReference>
<dbReference type="InterPro" id="IPR022398">
    <property type="entry name" value="Peptidase_S8_His-AS"/>
</dbReference>
<keyword evidence="2 5" id="KW-0645">Protease</keyword>
<feature type="signal peptide" evidence="7">
    <location>
        <begin position="1"/>
        <end position="15"/>
    </location>
</feature>
<dbReference type="Gene3D" id="3.40.50.200">
    <property type="entry name" value="Peptidase S8/S53 domain"/>
    <property type="match status" value="1"/>
</dbReference>
<dbReference type="Pfam" id="PF00082">
    <property type="entry name" value="Peptidase_S8"/>
    <property type="match status" value="1"/>
</dbReference>
<dbReference type="SUPFAM" id="SSF52743">
    <property type="entry name" value="Subtilisin-like"/>
    <property type="match status" value="1"/>
</dbReference>
<dbReference type="InterPro" id="IPR037045">
    <property type="entry name" value="S8pro/Inhibitor_I9_sf"/>
</dbReference>
<dbReference type="InterPro" id="IPR010259">
    <property type="entry name" value="S8pro/Inhibitor_I9"/>
</dbReference>
<dbReference type="PROSITE" id="PS00136">
    <property type="entry name" value="SUBTILASE_ASP"/>
    <property type="match status" value="1"/>
</dbReference>
<dbReference type="InterPro" id="IPR023827">
    <property type="entry name" value="Peptidase_S8_Asp-AS"/>
</dbReference>
<dbReference type="KEGG" id="asau:88175742"/>
<keyword evidence="7" id="KW-0732">Signal</keyword>
<dbReference type="Pfam" id="PF05922">
    <property type="entry name" value="Inhibitor_I9"/>
    <property type="match status" value="1"/>
</dbReference>
<dbReference type="PROSITE" id="PS00138">
    <property type="entry name" value="SUBTILASE_SER"/>
    <property type="match status" value="1"/>
</dbReference>
<feature type="domain" description="Inhibitor I9" evidence="9">
    <location>
        <begin position="53"/>
        <end position="143"/>
    </location>
</feature>
<dbReference type="Proteomes" id="UP001338582">
    <property type="component" value="Chromosome 6"/>
</dbReference>
<dbReference type="GO" id="GO:0004252">
    <property type="term" value="F:serine-type endopeptidase activity"/>
    <property type="evidence" value="ECO:0007669"/>
    <property type="project" value="UniProtKB-UniRule"/>
</dbReference>
<name>A0AAX4HFW5_9ASCO</name>
<dbReference type="InterPro" id="IPR036852">
    <property type="entry name" value="Peptidase_S8/S53_dom_sf"/>
</dbReference>
<dbReference type="InterPro" id="IPR000209">
    <property type="entry name" value="Peptidase_S8/S53_dom"/>
</dbReference>
<evidence type="ECO:0000256" key="1">
    <source>
        <dbReference type="ARBA" id="ARBA00011073"/>
    </source>
</evidence>
<feature type="active site" description="Charge relay system" evidence="5">
    <location>
        <position position="381"/>
    </location>
</feature>
<evidence type="ECO:0000256" key="6">
    <source>
        <dbReference type="RuleBase" id="RU003355"/>
    </source>
</evidence>
<evidence type="ECO:0008006" key="12">
    <source>
        <dbReference type="Google" id="ProtNLM"/>
    </source>
</evidence>
<evidence type="ECO:0000256" key="5">
    <source>
        <dbReference type="PROSITE-ProRule" id="PRU01240"/>
    </source>
</evidence>
<dbReference type="PRINTS" id="PR00723">
    <property type="entry name" value="SUBTILISIN"/>
</dbReference>
<accession>A0AAX4HFW5</accession>
<evidence type="ECO:0000259" key="8">
    <source>
        <dbReference type="Pfam" id="PF00082"/>
    </source>
</evidence>
<gene>
    <name evidence="10" type="ORF">PUMCH_004682</name>
</gene>
<dbReference type="InterPro" id="IPR023828">
    <property type="entry name" value="Peptidase_S8_Ser-AS"/>
</dbReference>
<dbReference type="AlphaFoldDB" id="A0AAX4HFW5"/>
<feature type="chain" id="PRO_5043904094" description="Peptidase S8/S53 domain-containing protein" evidence="7">
    <location>
        <begin position="16"/>
        <end position="453"/>
    </location>
</feature>
<dbReference type="PANTHER" id="PTHR43806">
    <property type="entry name" value="PEPTIDASE S8"/>
    <property type="match status" value="1"/>
</dbReference>
<feature type="domain" description="Peptidase S8/S53" evidence="8">
    <location>
        <begin position="180"/>
        <end position="424"/>
    </location>
</feature>
<reference evidence="10 11" key="1">
    <citation type="submission" date="2023-10" db="EMBL/GenBank/DDBJ databases">
        <title>Draft Genome Sequence of Candida saopaulonensis from a very Premature Infant with Sepsis.</title>
        <authorList>
            <person name="Ning Y."/>
            <person name="Dai R."/>
            <person name="Xiao M."/>
            <person name="Xu Y."/>
            <person name="Yan Q."/>
            <person name="Zhang L."/>
        </authorList>
    </citation>
    <scope>NUCLEOTIDE SEQUENCE [LARGE SCALE GENOMIC DNA]</scope>
    <source>
        <strain evidence="10 11">19XY460</strain>
    </source>
</reference>
<evidence type="ECO:0000256" key="3">
    <source>
        <dbReference type="ARBA" id="ARBA00022801"/>
    </source>
</evidence>
<feature type="active site" description="Charge relay system" evidence="5">
    <location>
        <position position="221"/>
    </location>
</feature>
<dbReference type="PANTHER" id="PTHR43806:SF13">
    <property type="entry name" value="SUBTILASE-TYPE PROTEINASE RRT12"/>
    <property type="match status" value="1"/>
</dbReference>
<dbReference type="RefSeq" id="XP_062879679.1">
    <property type="nucleotide sequence ID" value="XM_063023609.1"/>
</dbReference>
<protein>
    <recommendedName>
        <fullName evidence="12">Peptidase S8/S53 domain-containing protein</fullName>
    </recommendedName>
</protein>
<dbReference type="EMBL" id="CP138899">
    <property type="protein sequence ID" value="WPK27301.1"/>
    <property type="molecule type" value="Genomic_DNA"/>
</dbReference>
<evidence type="ECO:0000256" key="7">
    <source>
        <dbReference type="SAM" id="SignalP"/>
    </source>
</evidence>
<dbReference type="PROSITE" id="PS51892">
    <property type="entry name" value="SUBTILASE"/>
    <property type="match status" value="1"/>
</dbReference>